<dbReference type="EMBL" id="JACEEZ010004540">
    <property type="protein sequence ID" value="KAG0726355.1"/>
    <property type="molecule type" value="Genomic_DNA"/>
</dbReference>
<evidence type="ECO:0000313" key="2">
    <source>
        <dbReference type="EMBL" id="KAG0726355.1"/>
    </source>
</evidence>
<feature type="region of interest" description="Disordered" evidence="1">
    <location>
        <begin position="1"/>
        <end position="136"/>
    </location>
</feature>
<feature type="region of interest" description="Disordered" evidence="1">
    <location>
        <begin position="233"/>
        <end position="298"/>
    </location>
</feature>
<name>A0A8J4YE10_CHIOP</name>
<comment type="caution">
    <text evidence="2">The sequence shown here is derived from an EMBL/GenBank/DDBJ whole genome shotgun (WGS) entry which is preliminary data.</text>
</comment>
<gene>
    <name evidence="2" type="ORF">GWK47_036785</name>
</gene>
<evidence type="ECO:0000313" key="3">
    <source>
        <dbReference type="Proteomes" id="UP000770661"/>
    </source>
</evidence>
<keyword evidence="3" id="KW-1185">Reference proteome</keyword>
<proteinExistence type="predicted"/>
<sequence>MQAVFRCSPHRGPPPHTHTPRGGETHGRVHRARSAPNFLPAPPPPAKASTTPPSRVSGKREGNLTGSHPSLARNCRRRGKRARTARDERLHTPAPCRLPGGAALSPPQRVLAGRSPPLRGRRPIFSPSPSPGGPTQTQAFSLIAARVKQPENGAFSDCSGSGSLHPHVFFTPGGGTADSPLTLLPGQQLPHSHIFLDLWKKFELAVLTLFSPPREEGDPGEGLFARVEEIPPKHRGQSQVPGPQITLQGTGEGRPQGGILSPFPRFPAEEELVALPFQAGDRPPATGPRPGPLVTGGG</sequence>
<dbReference type="AlphaFoldDB" id="A0A8J4YE10"/>
<protein>
    <submittedName>
        <fullName evidence="2">Uncharacterized protein</fullName>
    </submittedName>
</protein>
<organism evidence="2 3">
    <name type="scientific">Chionoecetes opilio</name>
    <name type="common">Atlantic snow crab</name>
    <name type="synonym">Cancer opilio</name>
    <dbReference type="NCBI Taxonomy" id="41210"/>
    <lineage>
        <taxon>Eukaryota</taxon>
        <taxon>Metazoa</taxon>
        <taxon>Ecdysozoa</taxon>
        <taxon>Arthropoda</taxon>
        <taxon>Crustacea</taxon>
        <taxon>Multicrustacea</taxon>
        <taxon>Malacostraca</taxon>
        <taxon>Eumalacostraca</taxon>
        <taxon>Eucarida</taxon>
        <taxon>Decapoda</taxon>
        <taxon>Pleocyemata</taxon>
        <taxon>Brachyura</taxon>
        <taxon>Eubrachyura</taxon>
        <taxon>Majoidea</taxon>
        <taxon>Majidae</taxon>
        <taxon>Chionoecetes</taxon>
    </lineage>
</organism>
<feature type="compositionally biased region" description="Basic residues" evidence="1">
    <location>
        <begin position="74"/>
        <end position="83"/>
    </location>
</feature>
<reference evidence="2" key="1">
    <citation type="submission" date="2020-07" db="EMBL/GenBank/DDBJ databases">
        <title>The High-quality genome of the commercially important snow crab, Chionoecetes opilio.</title>
        <authorList>
            <person name="Jeong J.-H."/>
            <person name="Ryu S."/>
        </authorList>
    </citation>
    <scope>NUCLEOTIDE SEQUENCE</scope>
    <source>
        <strain evidence="2">MADBK_172401_WGS</strain>
        <tissue evidence="2">Digestive gland</tissue>
    </source>
</reference>
<dbReference type="Proteomes" id="UP000770661">
    <property type="component" value="Unassembled WGS sequence"/>
</dbReference>
<accession>A0A8J4YE10</accession>
<evidence type="ECO:0000256" key="1">
    <source>
        <dbReference type="SAM" id="MobiDB-lite"/>
    </source>
</evidence>
<feature type="compositionally biased region" description="Polar residues" evidence="1">
    <location>
        <begin position="237"/>
        <end position="249"/>
    </location>
</feature>